<reference evidence="7" key="1">
    <citation type="submission" date="2023-07" db="EMBL/GenBank/DDBJ databases">
        <title>Genomic Encyclopedia of Type Strains, Phase IV (KMG-IV): sequencing the most valuable type-strain genomes for metagenomic binning, comparative biology and taxonomic classification.</title>
        <authorList>
            <person name="Goeker M."/>
        </authorList>
    </citation>
    <scope>NUCLEOTIDE SEQUENCE</scope>
    <source>
        <strain evidence="7">DSM 24202</strain>
    </source>
</reference>
<evidence type="ECO:0000313" key="8">
    <source>
        <dbReference type="Proteomes" id="UP001238163"/>
    </source>
</evidence>
<sequence length="324" mass="35133">MTYQPTIRSPRRTAPPQTPWALFVQQTLLPWSRLVRVANLFTVFGDPLAGFLLAALLLGSGINPWRLIAVAISSVFLYAFGTIQNDWCDLTEDSRHRPERPLPSKQITPAAAALGALVCAAVALFFALLLGRWPFFVALFILALVTAYNVRLKKTLGPGSLCMGLCRGANVLLGAACVGFPFGLFPLVIAETIYITTVTWLADGENRVQIPHANVYYLPLSFAIGALVSLPFLPGDSYSTDSWLSFVCLVMALIVTFGLAAALHNRTTRPERMRAAIGLSIRALIPWQAGWIALYGTEGAQSLAIIVLTGLVFSSVLGRRISIS</sequence>
<keyword evidence="8" id="KW-1185">Reference proteome</keyword>
<dbReference type="GO" id="GO:0008412">
    <property type="term" value="F:4-hydroxybenzoate polyprenyltransferase activity"/>
    <property type="evidence" value="ECO:0007669"/>
    <property type="project" value="UniProtKB-EC"/>
</dbReference>
<keyword evidence="4 6" id="KW-1133">Transmembrane helix</keyword>
<dbReference type="PANTHER" id="PTHR42723:SF1">
    <property type="entry name" value="CHLOROPHYLL SYNTHASE, CHLOROPLASTIC"/>
    <property type="match status" value="1"/>
</dbReference>
<comment type="subcellular location">
    <subcellularLocation>
        <location evidence="1">Membrane</location>
        <topology evidence="1">Multi-pass membrane protein</topology>
    </subcellularLocation>
</comment>
<feature type="transmembrane region" description="Helical" evidence="6">
    <location>
        <begin position="65"/>
        <end position="87"/>
    </location>
</feature>
<organism evidence="7 8">
    <name type="scientific">Oligosphaera ethanolica</name>
    <dbReference type="NCBI Taxonomy" id="760260"/>
    <lineage>
        <taxon>Bacteria</taxon>
        <taxon>Pseudomonadati</taxon>
        <taxon>Lentisphaerota</taxon>
        <taxon>Oligosphaeria</taxon>
        <taxon>Oligosphaerales</taxon>
        <taxon>Oligosphaeraceae</taxon>
        <taxon>Oligosphaera</taxon>
    </lineage>
</organism>
<dbReference type="EC" id="2.5.1.39" evidence="7"/>
<dbReference type="RefSeq" id="WP_307261819.1">
    <property type="nucleotide sequence ID" value="NZ_JAUSVL010000001.1"/>
</dbReference>
<keyword evidence="5 6" id="KW-0472">Membrane</keyword>
<evidence type="ECO:0000256" key="4">
    <source>
        <dbReference type="ARBA" id="ARBA00022989"/>
    </source>
</evidence>
<evidence type="ECO:0000256" key="2">
    <source>
        <dbReference type="ARBA" id="ARBA00022475"/>
    </source>
</evidence>
<feature type="transmembrane region" description="Helical" evidence="6">
    <location>
        <begin position="244"/>
        <end position="263"/>
    </location>
</feature>
<dbReference type="PANTHER" id="PTHR42723">
    <property type="entry name" value="CHLOROPHYLL SYNTHASE"/>
    <property type="match status" value="1"/>
</dbReference>
<dbReference type="Pfam" id="PF01040">
    <property type="entry name" value="UbiA"/>
    <property type="match status" value="1"/>
</dbReference>
<name>A0AAE4ANJ3_9BACT</name>
<feature type="transmembrane region" description="Helical" evidence="6">
    <location>
        <begin position="275"/>
        <end position="294"/>
    </location>
</feature>
<dbReference type="InterPro" id="IPR050475">
    <property type="entry name" value="Prenyltransferase_related"/>
</dbReference>
<keyword evidence="3 6" id="KW-0812">Transmembrane</keyword>
<comment type="caution">
    <text evidence="7">The sequence shown here is derived from an EMBL/GenBank/DDBJ whole genome shotgun (WGS) entry which is preliminary data.</text>
</comment>
<evidence type="ECO:0000256" key="3">
    <source>
        <dbReference type="ARBA" id="ARBA00022692"/>
    </source>
</evidence>
<feature type="transmembrane region" description="Helical" evidence="6">
    <location>
        <begin position="107"/>
        <end position="126"/>
    </location>
</feature>
<gene>
    <name evidence="7" type="ORF">J3R75_002456</name>
</gene>
<evidence type="ECO:0000256" key="6">
    <source>
        <dbReference type="SAM" id="Phobius"/>
    </source>
</evidence>
<keyword evidence="7" id="KW-0808">Transferase</keyword>
<dbReference type="AlphaFoldDB" id="A0AAE4ANJ3"/>
<feature type="transmembrane region" description="Helical" evidence="6">
    <location>
        <begin position="214"/>
        <end position="232"/>
    </location>
</feature>
<keyword evidence="2" id="KW-1003">Cell membrane</keyword>
<protein>
    <submittedName>
        <fullName evidence="7">4-hydroxybenzoate polyprenyltransferase</fullName>
        <ecNumber evidence="7">2.5.1.39</ecNumber>
    </submittedName>
</protein>
<dbReference type="Proteomes" id="UP001238163">
    <property type="component" value="Unassembled WGS sequence"/>
</dbReference>
<feature type="transmembrane region" description="Helical" evidence="6">
    <location>
        <begin position="171"/>
        <end position="202"/>
    </location>
</feature>
<dbReference type="EMBL" id="JAUSVL010000001">
    <property type="protein sequence ID" value="MDQ0290349.1"/>
    <property type="molecule type" value="Genomic_DNA"/>
</dbReference>
<dbReference type="InterPro" id="IPR044878">
    <property type="entry name" value="UbiA_sf"/>
</dbReference>
<evidence type="ECO:0000313" key="7">
    <source>
        <dbReference type="EMBL" id="MDQ0290349.1"/>
    </source>
</evidence>
<feature type="transmembrane region" description="Helical" evidence="6">
    <location>
        <begin position="37"/>
        <end position="58"/>
    </location>
</feature>
<feature type="transmembrane region" description="Helical" evidence="6">
    <location>
        <begin position="300"/>
        <end position="318"/>
    </location>
</feature>
<evidence type="ECO:0000256" key="1">
    <source>
        <dbReference type="ARBA" id="ARBA00004141"/>
    </source>
</evidence>
<feature type="transmembrane region" description="Helical" evidence="6">
    <location>
        <begin position="133"/>
        <end position="151"/>
    </location>
</feature>
<dbReference type="GO" id="GO:0016020">
    <property type="term" value="C:membrane"/>
    <property type="evidence" value="ECO:0007669"/>
    <property type="project" value="UniProtKB-SubCell"/>
</dbReference>
<dbReference type="InterPro" id="IPR000537">
    <property type="entry name" value="UbiA_prenyltransferase"/>
</dbReference>
<evidence type="ECO:0000256" key="5">
    <source>
        <dbReference type="ARBA" id="ARBA00023136"/>
    </source>
</evidence>
<proteinExistence type="predicted"/>
<dbReference type="Gene3D" id="1.10.357.140">
    <property type="entry name" value="UbiA prenyltransferase"/>
    <property type="match status" value="1"/>
</dbReference>
<accession>A0AAE4ANJ3</accession>